<gene>
    <name evidence="2" type="ORF">ARMOST_17752</name>
</gene>
<feature type="compositionally biased region" description="Polar residues" evidence="1">
    <location>
        <begin position="41"/>
        <end position="56"/>
    </location>
</feature>
<sequence length="71" mass="8242">MQTSKRSGTTFLSPTVIESRFREEAPLFKLLYDASFPISESPQIKKTSPKRYSNSDCPMREWQGYDDKLGY</sequence>
<dbReference type="AlphaFoldDB" id="A0A284S010"/>
<keyword evidence="3" id="KW-1185">Reference proteome</keyword>
<proteinExistence type="predicted"/>
<protein>
    <submittedName>
        <fullName evidence="2">Uncharacterized protein</fullName>
    </submittedName>
</protein>
<reference evidence="3" key="1">
    <citation type="journal article" date="2017" name="Nat. Ecol. Evol.">
        <title>Genome expansion and lineage-specific genetic innovations in the forest pathogenic fungi Armillaria.</title>
        <authorList>
            <person name="Sipos G."/>
            <person name="Prasanna A.N."/>
            <person name="Walter M.C."/>
            <person name="O'Connor E."/>
            <person name="Balint B."/>
            <person name="Krizsan K."/>
            <person name="Kiss B."/>
            <person name="Hess J."/>
            <person name="Varga T."/>
            <person name="Slot J."/>
            <person name="Riley R."/>
            <person name="Boka B."/>
            <person name="Rigling D."/>
            <person name="Barry K."/>
            <person name="Lee J."/>
            <person name="Mihaltcheva S."/>
            <person name="LaButti K."/>
            <person name="Lipzen A."/>
            <person name="Waldron R."/>
            <person name="Moloney N.M."/>
            <person name="Sperisen C."/>
            <person name="Kredics L."/>
            <person name="Vagvoelgyi C."/>
            <person name="Patrignani A."/>
            <person name="Fitzpatrick D."/>
            <person name="Nagy I."/>
            <person name="Doyle S."/>
            <person name="Anderson J.B."/>
            <person name="Grigoriev I.V."/>
            <person name="Gueldener U."/>
            <person name="Muensterkoetter M."/>
            <person name="Nagy L.G."/>
        </authorList>
    </citation>
    <scope>NUCLEOTIDE SEQUENCE [LARGE SCALE GENOMIC DNA]</scope>
    <source>
        <strain evidence="3">C18/9</strain>
    </source>
</reference>
<evidence type="ECO:0000313" key="3">
    <source>
        <dbReference type="Proteomes" id="UP000219338"/>
    </source>
</evidence>
<evidence type="ECO:0000256" key="1">
    <source>
        <dbReference type="SAM" id="MobiDB-lite"/>
    </source>
</evidence>
<feature type="region of interest" description="Disordered" evidence="1">
    <location>
        <begin position="41"/>
        <end position="71"/>
    </location>
</feature>
<name>A0A284S010_ARMOS</name>
<organism evidence="2 3">
    <name type="scientific">Armillaria ostoyae</name>
    <name type="common">Armillaria root rot fungus</name>
    <dbReference type="NCBI Taxonomy" id="47428"/>
    <lineage>
        <taxon>Eukaryota</taxon>
        <taxon>Fungi</taxon>
        <taxon>Dikarya</taxon>
        <taxon>Basidiomycota</taxon>
        <taxon>Agaricomycotina</taxon>
        <taxon>Agaricomycetes</taxon>
        <taxon>Agaricomycetidae</taxon>
        <taxon>Agaricales</taxon>
        <taxon>Marasmiineae</taxon>
        <taxon>Physalacriaceae</taxon>
        <taxon>Armillaria</taxon>
    </lineage>
</organism>
<evidence type="ECO:0000313" key="2">
    <source>
        <dbReference type="EMBL" id="SJL14296.1"/>
    </source>
</evidence>
<accession>A0A284S010</accession>
<dbReference type="EMBL" id="FUEG01000023">
    <property type="protein sequence ID" value="SJL14296.1"/>
    <property type="molecule type" value="Genomic_DNA"/>
</dbReference>
<dbReference type="Proteomes" id="UP000219338">
    <property type="component" value="Unassembled WGS sequence"/>
</dbReference>